<proteinExistence type="predicted"/>
<dbReference type="Proteomes" id="UP000241096">
    <property type="component" value="Segment"/>
</dbReference>
<sequence length="190" mass="21031">MKYYTGVGSRETPEHILELMTALGKKLAGDGWTLRSGGATGADAAFELGWFDWFANQTPWPSEPQAEIFLPWNGYNAHDRDGCFGANILPDEDDKGLCIVAEGIAAQMHPNWGACKQGARKMHTRNVYQVLGRDLKTPSKMLVAWTKLTKAGQPMGGTATAIRLAEKHNIACFNLNKEVDYERIQIYLGE</sequence>
<protein>
    <submittedName>
        <fullName evidence="1">DNA processing protein A</fullName>
    </submittedName>
</protein>
<gene>
    <name evidence="1" type="ORF">CNR37_00060</name>
</gene>
<dbReference type="Gene3D" id="3.40.50.450">
    <property type="match status" value="1"/>
</dbReference>
<organism evidence="1 2">
    <name type="scientific">Pseudomonas phage ventosus</name>
    <dbReference type="NCBI Taxonomy" id="2048980"/>
    <lineage>
        <taxon>Viruses</taxon>
        <taxon>Duplodnaviria</taxon>
        <taxon>Heunggongvirae</taxon>
        <taxon>Uroviricota</taxon>
        <taxon>Caudoviricetes</taxon>
        <taxon>Vandenendeviridae</taxon>
        <taxon>Gorskivirinae</taxon>
        <taxon>Ventosusvirus</taxon>
        <taxon>Ventosusvirus ventosus</taxon>
    </lineage>
</organism>
<accession>A0A2H4P7W4</accession>
<evidence type="ECO:0000313" key="2">
    <source>
        <dbReference type="Proteomes" id="UP000241096"/>
    </source>
</evidence>
<name>A0A2H4P7W4_9CAUD</name>
<dbReference type="EMBL" id="MG018930">
    <property type="protein sequence ID" value="ATW58267.1"/>
    <property type="molecule type" value="Genomic_DNA"/>
</dbReference>
<evidence type="ECO:0000313" key="1">
    <source>
        <dbReference type="EMBL" id="ATW58267.1"/>
    </source>
</evidence>
<keyword evidence="2" id="KW-1185">Reference proteome</keyword>
<reference evidence="1 2" key="1">
    <citation type="submission" date="2017-09" db="EMBL/GenBank/DDBJ databases">
        <authorList>
            <person name="Ehlers B."/>
            <person name="Leendertz F.H."/>
        </authorList>
    </citation>
    <scope>NUCLEOTIDE SEQUENCE [LARGE SCALE GENOMIC DNA]</scope>
</reference>
<dbReference type="SUPFAM" id="SSF102405">
    <property type="entry name" value="MCP/YpsA-like"/>
    <property type="match status" value="1"/>
</dbReference>